<keyword evidence="3" id="KW-1185">Reference proteome</keyword>
<dbReference type="EMBL" id="AOMT01000022">
    <property type="protein sequence ID" value="KDN25095.1"/>
    <property type="molecule type" value="Genomic_DNA"/>
</dbReference>
<comment type="caution">
    <text evidence="2">The sequence shown here is derived from an EMBL/GenBank/DDBJ whole genome shotgun (WGS) entry which is preliminary data.</text>
</comment>
<proteinExistence type="predicted"/>
<accession>A0A066UDB0</accession>
<dbReference type="RefSeq" id="WP_036364446.1">
    <property type="nucleotide sequence ID" value="NZ_AOMT01000022.1"/>
</dbReference>
<dbReference type="InterPro" id="IPR006597">
    <property type="entry name" value="Sel1-like"/>
</dbReference>
<feature type="signal peptide" evidence="1">
    <location>
        <begin position="1"/>
        <end position="21"/>
    </location>
</feature>
<sequence>MKVLKAILLSTILGSATLASAQNPSSTSRFETMDIASLTSQASQGNHHAQFFLAKRLQKGEGVQKDANRAAYWYMRAAEQNIAPAQLNLGIMYLRGEGVKADMATGRKWLESAAHLGDNRASYALAMIDERQQQLVDAYKWYDLSSRDGMLDDNIRGKAQAKIGQLALNLSSSDIEKAKNSANHWFQNQ</sequence>
<name>A0A066UDB0_9GAMM</name>
<dbReference type="Pfam" id="PF08238">
    <property type="entry name" value="Sel1"/>
    <property type="match status" value="3"/>
</dbReference>
<dbReference type="PANTHER" id="PTHR45088:SF1">
    <property type="entry name" value="OS04G0476000 PROTEIN"/>
    <property type="match status" value="1"/>
</dbReference>
<dbReference type="Gene3D" id="1.25.40.10">
    <property type="entry name" value="Tetratricopeptide repeat domain"/>
    <property type="match status" value="1"/>
</dbReference>
<dbReference type="AlphaFoldDB" id="A0A066UDB0"/>
<dbReference type="eggNOG" id="COG0790">
    <property type="taxonomic scope" value="Bacteria"/>
</dbReference>
<dbReference type="OrthoDB" id="8561742at2"/>
<protein>
    <submittedName>
        <fullName evidence="2">Sel1 repeat family protein</fullName>
    </submittedName>
</protein>
<dbReference type="Proteomes" id="UP000035860">
    <property type="component" value="Unassembled WGS sequence"/>
</dbReference>
<evidence type="ECO:0000313" key="2">
    <source>
        <dbReference type="EMBL" id="KDN25095.1"/>
    </source>
</evidence>
<dbReference type="InterPro" id="IPR011990">
    <property type="entry name" value="TPR-like_helical_dom_sf"/>
</dbReference>
<dbReference type="SUPFAM" id="SSF81901">
    <property type="entry name" value="HCP-like"/>
    <property type="match status" value="1"/>
</dbReference>
<evidence type="ECO:0000256" key="1">
    <source>
        <dbReference type="SAM" id="SignalP"/>
    </source>
</evidence>
<evidence type="ECO:0000313" key="3">
    <source>
        <dbReference type="Proteomes" id="UP000035860"/>
    </source>
</evidence>
<reference evidence="2 3" key="1">
    <citation type="journal article" date="2014" name="Genome Announc.">
        <title>Draft Genome Sequence of Moraxella bovoculi Strain 237T (ATCC BAA-1259T) Isolated from a Calf with Infectious Bovine Keratoconjunctivitis.</title>
        <authorList>
            <person name="Calcutt M.J."/>
            <person name="Foecking M.F."/>
            <person name="Martin N.T."/>
            <person name="Mhlanga-Mutangadura T."/>
            <person name="Reilly T.J."/>
        </authorList>
    </citation>
    <scope>NUCLEOTIDE SEQUENCE [LARGE SCALE GENOMIC DNA]</scope>
    <source>
        <strain evidence="2 3">237</strain>
    </source>
</reference>
<dbReference type="InterPro" id="IPR053301">
    <property type="entry name" value="F-box_motif"/>
</dbReference>
<dbReference type="SMART" id="SM00671">
    <property type="entry name" value="SEL1"/>
    <property type="match status" value="2"/>
</dbReference>
<gene>
    <name evidence="2" type="ORF">MBO_04759</name>
</gene>
<feature type="chain" id="PRO_5001630836" evidence="1">
    <location>
        <begin position="22"/>
        <end position="189"/>
    </location>
</feature>
<dbReference type="PANTHER" id="PTHR45088">
    <property type="entry name" value="OSJNBA0022H21.17 PROTEIN"/>
    <property type="match status" value="1"/>
</dbReference>
<keyword evidence="1" id="KW-0732">Signal</keyword>
<organism evidence="2 3">
    <name type="scientific">Moraxella bovoculi 237</name>
    <dbReference type="NCBI Taxonomy" id="743974"/>
    <lineage>
        <taxon>Bacteria</taxon>
        <taxon>Pseudomonadati</taxon>
        <taxon>Pseudomonadota</taxon>
        <taxon>Gammaproteobacteria</taxon>
        <taxon>Moraxellales</taxon>
        <taxon>Moraxellaceae</taxon>
        <taxon>Moraxella</taxon>
    </lineage>
</organism>